<dbReference type="EMBL" id="LHQQ01000240">
    <property type="protein sequence ID" value="KOS38678.1"/>
    <property type="molecule type" value="Genomic_DNA"/>
</dbReference>
<reference evidence="1 2" key="1">
    <citation type="submission" date="2015-08" db="EMBL/GenBank/DDBJ databases">
        <title>Genome sequencing of Penicillium nordicum.</title>
        <authorList>
            <person name="Nguyen H.D."/>
            <person name="Seifert K.A."/>
        </authorList>
    </citation>
    <scope>NUCLEOTIDE SEQUENCE [LARGE SCALE GENOMIC DNA]</scope>
    <source>
        <strain evidence="1 2">DAOMC 185683</strain>
    </source>
</reference>
<organism evidence="1 2">
    <name type="scientific">Penicillium nordicum</name>
    <dbReference type="NCBI Taxonomy" id="229535"/>
    <lineage>
        <taxon>Eukaryota</taxon>
        <taxon>Fungi</taxon>
        <taxon>Dikarya</taxon>
        <taxon>Ascomycota</taxon>
        <taxon>Pezizomycotina</taxon>
        <taxon>Eurotiomycetes</taxon>
        <taxon>Eurotiomycetidae</taxon>
        <taxon>Eurotiales</taxon>
        <taxon>Aspergillaceae</taxon>
        <taxon>Penicillium</taxon>
    </lineage>
</organism>
<evidence type="ECO:0000313" key="2">
    <source>
        <dbReference type="Proteomes" id="UP000037696"/>
    </source>
</evidence>
<sequence length="67" mass="7544">MFAVYPLLLYTLNTPYTFNRSTEAPRLHCGNWYLRSISRASLPPSDFFSSTGASISHPSFLTLDPDT</sequence>
<gene>
    <name evidence="1" type="ORF">ACN38_g10502</name>
</gene>
<name>A0A0M8NTW8_9EURO</name>
<accession>A0A0M8NTW8</accession>
<dbReference type="Proteomes" id="UP000037696">
    <property type="component" value="Unassembled WGS sequence"/>
</dbReference>
<dbReference type="AlphaFoldDB" id="A0A0M8NTW8"/>
<evidence type="ECO:0000313" key="1">
    <source>
        <dbReference type="EMBL" id="KOS38678.1"/>
    </source>
</evidence>
<comment type="caution">
    <text evidence="1">The sequence shown here is derived from an EMBL/GenBank/DDBJ whole genome shotgun (WGS) entry which is preliminary data.</text>
</comment>
<keyword evidence="2" id="KW-1185">Reference proteome</keyword>
<proteinExistence type="predicted"/>
<protein>
    <submittedName>
        <fullName evidence="1">Uncharacterized protein</fullName>
    </submittedName>
</protein>